<dbReference type="EMBL" id="JAWCUD010000004">
    <property type="protein sequence ID" value="MDU0202429.1"/>
    <property type="molecule type" value="Genomic_DNA"/>
</dbReference>
<proteinExistence type="predicted"/>
<dbReference type="Proteomes" id="UP001260980">
    <property type="component" value="Unassembled WGS sequence"/>
</dbReference>
<sequence>MKDRNAAKVQTGTYKEHFSLSIENETLKIELIPQLGGKLVSMMYKPTGKQWLLDSGARPLRQPEFGSTFTDWDMSGWDECFPTILACPSGGDEPILLPDHGELWSLPGSCQIEEGTVNCTIVSPQLSYRFSRRISLADTDKVKLSYRAENEGDKPIPFLWVPHPQFAITEQTRLLLPDSMERMLCVFGGEKLTAGNSYSWKEVSRLTPEASGDARKFYYDGKVTAGWSGLYEEVSGNYFIMSVSADKVPYIGIWIDEGMINDRVTCALEPSIGYYDSLETAINNGTAQVIPSKGCFEWEMELSFGVGEWLKAVQP</sequence>
<organism evidence="1 2">
    <name type="scientific">Paenibacillus violae</name>
    <dbReference type="NCBI Taxonomy" id="3077234"/>
    <lineage>
        <taxon>Bacteria</taxon>
        <taxon>Bacillati</taxon>
        <taxon>Bacillota</taxon>
        <taxon>Bacilli</taxon>
        <taxon>Bacillales</taxon>
        <taxon>Paenibacillaceae</taxon>
        <taxon>Paenibacillus</taxon>
    </lineage>
</organism>
<gene>
    <name evidence="1" type="ORF">RQP52_15095</name>
</gene>
<keyword evidence="2" id="KW-1185">Reference proteome</keyword>
<accession>A0ABU3RDT0</accession>
<comment type="caution">
    <text evidence="1">The sequence shown here is derived from an EMBL/GenBank/DDBJ whole genome shotgun (WGS) entry which is preliminary data.</text>
</comment>
<evidence type="ECO:0000313" key="1">
    <source>
        <dbReference type="EMBL" id="MDU0202429.1"/>
    </source>
</evidence>
<dbReference type="InterPro" id="IPR014718">
    <property type="entry name" value="GH-type_carb-bd"/>
</dbReference>
<evidence type="ECO:0000313" key="2">
    <source>
        <dbReference type="Proteomes" id="UP001260980"/>
    </source>
</evidence>
<protein>
    <recommendedName>
        <fullName evidence="3">Galactose mutarotase-like enzyme</fullName>
    </recommendedName>
</protein>
<evidence type="ECO:0008006" key="3">
    <source>
        <dbReference type="Google" id="ProtNLM"/>
    </source>
</evidence>
<name>A0ABU3RDT0_9BACL</name>
<dbReference type="InterPro" id="IPR011013">
    <property type="entry name" value="Gal_mutarotase_sf_dom"/>
</dbReference>
<dbReference type="Gene3D" id="2.70.98.10">
    <property type="match status" value="1"/>
</dbReference>
<dbReference type="SUPFAM" id="SSF74650">
    <property type="entry name" value="Galactose mutarotase-like"/>
    <property type="match status" value="1"/>
</dbReference>
<reference evidence="1 2" key="1">
    <citation type="submission" date="2023-10" db="EMBL/GenBank/DDBJ databases">
        <title>Paenibacillus strain PFR10 Genome sequencing and assembly.</title>
        <authorList>
            <person name="Kim I."/>
        </authorList>
    </citation>
    <scope>NUCLEOTIDE SEQUENCE [LARGE SCALE GENOMIC DNA]</scope>
    <source>
        <strain evidence="1 2">PFR10</strain>
    </source>
</reference>
<dbReference type="RefSeq" id="WP_315952554.1">
    <property type="nucleotide sequence ID" value="NZ_JAWCUD010000004.1"/>
</dbReference>